<evidence type="ECO:0000256" key="5">
    <source>
        <dbReference type="SAM" id="SignalP"/>
    </source>
</evidence>
<evidence type="ECO:0000256" key="3">
    <source>
        <dbReference type="ARBA" id="ARBA00022859"/>
    </source>
</evidence>
<evidence type="ECO:0000259" key="6">
    <source>
        <dbReference type="SMART" id="SM00644"/>
    </source>
</evidence>
<dbReference type="EMBL" id="MG457266">
    <property type="protein sequence ID" value="AWI97805.1"/>
    <property type="molecule type" value="mRNA"/>
</dbReference>
<dbReference type="PANTHER" id="PTHR11022:SF77">
    <property type="entry name" value="PEPTIDOGLYCAN-RECOGNITION PROTEIN LB"/>
    <property type="match status" value="1"/>
</dbReference>
<evidence type="ECO:0000313" key="8">
    <source>
        <dbReference type="EMBL" id="AWI97805.1"/>
    </source>
</evidence>
<reference evidence="9" key="2">
    <citation type="submission" date="2020-08" db="EMBL/GenBank/DDBJ databases">
        <title>Genome sequencing and assembly of the red palm weevil Rhynchophorus ferrugineus.</title>
        <authorList>
            <person name="Dias G.B."/>
            <person name="Bergman C.M."/>
            <person name="Manee M."/>
        </authorList>
    </citation>
    <scope>NUCLEOTIDE SEQUENCE</scope>
    <source>
        <strain evidence="9">AA-2017</strain>
        <tissue evidence="9">Whole larva</tissue>
    </source>
</reference>
<organism evidence="8">
    <name type="scientific">Rhynchophorus ferrugineus</name>
    <name type="common">Red palm weevil</name>
    <name type="synonym">Curculio ferrugineus</name>
    <dbReference type="NCBI Taxonomy" id="354439"/>
    <lineage>
        <taxon>Eukaryota</taxon>
        <taxon>Metazoa</taxon>
        <taxon>Ecdysozoa</taxon>
        <taxon>Arthropoda</taxon>
        <taxon>Hexapoda</taxon>
        <taxon>Insecta</taxon>
        <taxon>Pterygota</taxon>
        <taxon>Neoptera</taxon>
        <taxon>Endopterygota</taxon>
        <taxon>Coleoptera</taxon>
        <taxon>Polyphaga</taxon>
        <taxon>Cucujiformia</taxon>
        <taxon>Curculionidae</taxon>
        <taxon>Dryophthorinae</taxon>
        <taxon>Rhynchophorus</taxon>
    </lineage>
</organism>
<dbReference type="EMBL" id="JAACXV010014432">
    <property type="protein sequence ID" value="KAF7267401.1"/>
    <property type="molecule type" value="Genomic_DNA"/>
</dbReference>
<accession>A0A2S1UFA9</accession>
<evidence type="ECO:0000313" key="10">
    <source>
        <dbReference type="Proteomes" id="UP000625711"/>
    </source>
</evidence>
<dbReference type="GO" id="GO:0045087">
    <property type="term" value="P:innate immune response"/>
    <property type="evidence" value="ECO:0007669"/>
    <property type="project" value="UniProtKB-KW"/>
</dbReference>
<dbReference type="GO" id="GO:0008745">
    <property type="term" value="F:N-acetylmuramoyl-L-alanine amidase activity"/>
    <property type="evidence" value="ECO:0007669"/>
    <property type="project" value="InterPro"/>
</dbReference>
<evidence type="ECO:0000259" key="7">
    <source>
        <dbReference type="SMART" id="SM00701"/>
    </source>
</evidence>
<gene>
    <name evidence="8" type="primary">PGRP-LB</name>
    <name evidence="9" type="ORF">GWI33_019403</name>
</gene>
<evidence type="ECO:0000256" key="1">
    <source>
        <dbReference type="ARBA" id="ARBA00007553"/>
    </source>
</evidence>
<dbReference type="InterPro" id="IPR006619">
    <property type="entry name" value="PGRP_domain_met/bac"/>
</dbReference>
<proteinExistence type="evidence at transcript level"/>
<dbReference type="AlphaFoldDB" id="A0A2S1UFA9"/>
<keyword evidence="2" id="KW-0399">Innate immunity</keyword>
<dbReference type="GO" id="GO:0008270">
    <property type="term" value="F:zinc ion binding"/>
    <property type="evidence" value="ECO:0007669"/>
    <property type="project" value="InterPro"/>
</dbReference>
<dbReference type="InterPro" id="IPR002502">
    <property type="entry name" value="Amidase_domain"/>
</dbReference>
<feature type="chain" id="PRO_5036321666" evidence="5">
    <location>
        <begin position="18"/>
        <end position="228"/>
    </location>
</feature>
<dbReference type="SMART" id="SM00644">
    <property type="entry name" value="Ami_2"/>
    <property type="match status" value="1"/>
</dbReference>
<dbReference type="SMART" id="SM00701">
    <property type="entry name" value="PGRP"/>
    <property type="match status" value="1"/>
</dbReference>
<dbReference type="Pfam" id="PF01510">
    <property type="entry name" value="Amidase_2"/>
    <property type="match status" value="1"/>
</dbReference>
<protein>
    <submittedName>
        <fullName evidence="8">Peptidoglycan-recognition protein LB-like protein</fullName>
    </submittedName>
</protein>
<keyword evidence="3" id="KW-0391">Immunity</keyword>
<feature type="signal peptide" evidence="5">
    <location>
        <begin position="1"/>
        <end position="17"/>
    </location>
</feature>
<evidence type="ECO:0000256" key="2">
    <source>
        <dbReference type="ARBA" id="ARBA00022588"/>
    </source>
</evidence>
<dbReference type="Gene3D" id="3.40.80.10">
    <property type="entry name" value="Peptidoglycan recognition protein-like"/>
    <property type="match status" value="1"/>
</dbReference>
<dbReference type="Proteomes" id="UP000625711">
    <property type="component" value="Unassembled WGS sequence"/>
</dbReference>
<dbReference type="InterPro" id="IPR015510">
    <property type="entry name" value="PGRP"/>
</dbReference>
<dbReference type="InterPro" id="IPR036505">
    <property type="entry name" value="Amidase/PGRP_sf"/>
</dbReference>
<dbReference type="PANTHER" id="PTHR11022">
    <property type="entry name" value="PEPTIDOGLYCAN RECOGNITION PROTEIN"/>
    <property type="match status" value="1"/>
</dbReference>
<comment type="function">
    <text evidence="4">Peptidoglycan-recognition protein probably involved in innate immunity by binding to peptidoglycans (PGN) of bacteria and activating the prophenoloxidase (proPO) cascade immune response. Binds to 1,3-beta-D-glucan and PGN.</text>
</comment>
<dbReference type="OrthoDB" id="10001926at2759"/>
<evidence type="ECO:0000256" key="4">
    <source>
        <dbReference type="ARBA" id="ARBA00057187"/>
    </source>
</evidence>
<feature type="domain" description="N-acetylmuramoyl-L-alanine amidase" evidence="6">
    <location>
        <begin position="34"/>
        <end position="172"/>
    </location>
</feature>
<keyword evidence="5" id="KW-0732">Signal</keyword>
<reference evidence="8" key="1">
    <citation type="journal article" date="2018" name="Dev. Comp. Immunol.">
        <title>PGRP-LB homolog acts as a negative modulator of immunity in maintaining the gut-microbe symbiosis of red palm weevil, Rhynchophorus ferrugineus Olivier.</title>
        <authorList>
            <person name="Dawadi B."/>
            <person name="Wang X."/>
            <person name="Xiao R."/>
            <person name="Muhammad A."/>
            <person name="Hou Y."/>
            <person name="Shi Z."/>
        </authorList>
    </citation>
    <scope>NUCLEOTIDE SEQUENCE</scope>
</reference>
<feature type="domain" description="Peptidoglycan recognition protein family" evidence="7">
    <location>
        <begin position="23"/>
        <end position="166"/>
    </location>
</feature>
<sequence length="228" mass="26000">MWTYLLVCLYILTGINCLICRGPEFVSRDDWGARPPTQVETMQTPVPFVVIHHTYRPEACYNKDDCIKAMQWMQDLHQLNNSWNDIGYSFAAGGDNRIYVGRGWTSVGAHAPKYNDKSIGITLIGDWSNEVPPLSQLIVVKQLILIGIREGYIREDYKLIGHRQVRDTECPGDALYGEIQTWPHWVADPTADYDLPIFKDGFHPDPATNDVGEHNKLKRHNLDRFGSA</sequence>
<dbReference type="SMR" id="A0A2S1UFA9"/>
<comment type="similarity">
    <text evidence="1">Belongs to the N-acetylmuramoyl-L-alanine amidase 2 family.</text>
</comment>
<keyword evidence="10" id="KW-1185">Reference proteome</keyword>
<dbReference type="GO" id="GO:0009253">
    <property type="term" value="P:peptidoglycan catabolic process"/>
    <property type="evidence" value="ECO:0007669"/>
    <property type="project" value="InterPro"/>
</dbReference>
<dbReference type="SUPFAM" id="SSF55846">
    <property type="entry name" value="N-acetylmuramoyl-L-alanine amidase-like"/>
    <property type="match status" value="1"/>
</dbReference>
<dbReference type="CDD" id="cd06583">
    <property type="entry name" value="PGRP"/>
    <property type="match status" value="1"/>
</dbReference>
<evidence type="ECO:0000313" key="9">
    <source>
        <dbReference type="EMBL" id="KAF7267401.1"/>
    </source>
</evidence>
<dbReference type="FunFam" id="3.40.80.10:FF:000001">
    <property type="entry name" value="Peptidoglycan recognition protein 1"/>
    <property type="match status" value="1"/>
</dbReference>
<name>A0A2S1UFA9_RHYFE</name>